<reference evidence="3" key="1">
    <citation type="submission" date="2019-12" db="EMBL/GenBank/DDBJ databases">
        <title>Genome sequencing and annotation of Brassica cretica.</title>
        <authorList>
            <person name="Studholme D.J."/>
            <person name="Sarris P.F."/>
        </authorList>
    </citation>
    <scope>NUCLEOTIDE SEQUENCE</scope>
    <source>
        <strain evidence="3">PFS-001/15</strain>
        <tissue evidence="3">Leaf</tissue>
    </source>
</reference>
<keyword evidence="2" id="KW-1133">Transmembrane helix</keyword>
<keyword evidence="2" id="KW-0472">Membrane</keyword>
<sequence length="78" mass="8581">MVFSGGGPALLWVKAVITKQSPEVTAFTLPLNHWFSLAATDAMLFYFFLLAKTCTRDSGQNTTKQKSHVTLTTIKKSS</sequence>
<accession>A0A8S9JDX2</accession>
<evidence type="ECO:0000313" key="3">
    <source>
        <dbReference type="EMBL" id="KAF2580411.1"/>
    </source>
</evidence>
<feature type="region of interest" description="Disordered" evidence="1">
    <location>
        <begin position="58"/>
        <end position="78"/>
    </location>
</feature>
<evidence type="ECO:0000256" key="1">
    <source>
        <dbReference type="SAM" id="MobiDB-lite"/>
    </source>
</evidence>
<keyword evidence="2" id="KW-0812">Transmembrane</keyword>
<evidence type="ECO:0000313" key="4">
    <source>
        <dbReference type="Proteomes" id="UP000712281"/>
    </source>
</evidence>
<protein>
    <submittedName>
        <fullName evidence="3">Uncharacterized protein</fullName>
    </submittedName>
</protein>
<proteinExistence type="predicted"/>
<evidence type="ECO:0000256" key="2">
    <source>
        <dbReference type="SAM" id="Phobius"/>
    </source>
</evidence>
<name>A0A8S9JDX2_BRACR</name>
<dbReference type="AlphaFoldDB" id="A0A8S9JDX2"/>
<gene>
    <name evidence="3" type="ORF">F2Q68_00004229</name>
</gene>
<comment type="caution">
    <text evidence="3">The sequence shown here is derived from an EMBL/GenBank/DDBJ whole genome shotgun (WGS) entry which is preliminary data.</text>
</comment>
<feature type="transmembrane region" description="Helical" evidence="2">
    <location>
        <begin position="34"/>
        <end position="51"/>
    </location>
</feature>
<dbReference type="EMBL" id="QGKW02001660">
    <property type="protein sequence ID" value="KAF2580411.1"/>
    <property type="molecule type" value="Genomic_DNA"/>
</dbReference>
<dbReference type="Proteomes" id="UP000712281">
    <property type="component" value="Unassembled WGS sequence"/>
</dbReference>
<dbReference type="OrthoDB" id="10386591at2759"/>
<organism evidence="3 4">
    <name type="scientific">Brassica cretica</name>
    <name type="common">Mustard</name>
    <dbReference type="NCBI Taxonomy" id="69181"/>
    <lineage>
        <taxon>Eukaryota</taxon>
        <taxon>Viridiplantae</taxon>
        <taxon>Streptophyta</taxon>
        <taxon>Embryophyta</taxon>
        <taxon>Tracheophyta</taxon>
        <taxon>Spermatophyta</taxon>
        <taxon>Magnoliopsida</taxon>
        <taxon>eudicotyledons</taxon>
        <taxon>Gunneridae</taxon>
        <taxon>Pentapetalae</taxon>
        <taxon>rosids</taxon>
        <taxon>malvids</taxon>
        <taxon>Brassicales</taxon>
        <taxon>Brassicaceae</taxon>
        <taxon>Brassiceae</taxon>
        <taxon>Brassica</taxon>
    </lineage>
</organism>